<keyword evidence="2" id="KW-1185">Reference proteome</keyword>
<name>A0AAN8IE78_TRICO</name>
<gene>
    <name evidence="1" type="ORF">GCK32_016724</name>
</gene>
<reference evidence="1 2" key="1">
    <citation type="submission" date="2019-10" db="EMBL/GenBank/DDBJ databases">
        <title>Assembly and Annotation for the nematode Trichostrongylus colubriformis.</title>
        <authorList>
            <person name="Martin J."/>
        </authorList>
    </citation>
    <scope>NUCLEOTIDE SEQUENCE [LARGE SCALE GENOMIC DNA]</scope>
    <source>
        <strain evidence="1">G859</strain>
        <tissue evidence="1">Whole worm</tissue>
    </source>
</reference>
<dbReference type="EMBL" id="WIXE01019496">
    <property type="protein sequence ID" value="KAK5969976.1"/>
    <property type="molecule type" value="Genomic_DNA"/>
</dbReference>
<accession>A0AAN8IE78</accession>
<evidence type="ECO:0000313" key="2">
    <source>
        <dbReference type="Proteomes" id="UP001331761"/>
    </source>
</evidence>
<proteinExistence type="predicted"/>
<organism evidence="1 2">
    <name type="scientific">Trichostrongylus colubriformis</name>
    <name type="common">Black scour worm</name>
    <dbReference type="NCBI Taxonomy" id="6319"/>
    <lineage>
        <taxon>Eukaryota</taxon>
        <taxon>Metazoa</taxon>
        <taxon>Ecdysozoa</taxon>
        <taxon>Nematoda</taxon>
        <taxon>Chromadorea</taxon>
        <taxon>Rhabditida</taxon>
        <taxon>Rhabditina</taxon>
        <taxon>Rhabditomorpha</taxon>
        <taxon>Strongyloidea</taxon>
        <taxon>Trichostrongylidae</taxon>
        <taxon>Trichostrongylus</taxon>
    </lineage>
</organism>
<dbReference type="AlphaFoldDB" id="A0AAN8IE78"/>
<dbReference type="Proteomes" id="UP001331761">
    <property type="component" value="Unassembled WGS sequence"/>
</dbReference>
<sequence length="74" mass="8652">MLTIIAMESNCRDATRLVDRRNVSVIQASSETVLERANGSVTRELFYSFNEWKFHQQRPLHNWICFAFTISTTL</sequence>
<protein>
    <submittedName>
        <fullName evidence="1">Uncharacterized protein</fullName>
    </submittedName>
</protein>
<comment type="caution">
    <text evidence="1">The sequence shown here is derived from an EMBL/GenBank/DDBJ whole genome shotgun (WGS) entry which is preliminary data.</text>
</comment>
<evidence type="ECO:0000313" key="1">
    <source>
        <dbReference type="EMBL" id="KAK5969976.1"/>
    </source>
</evidence>